<protein>
    <recommendedName>
        <fullName evidence="1">Tail spike TSP1/Gp66 N-terminal domain-containing protein</fullName>
    </recommendedName>
</protein>
<gene>
    <name evidence="2" type="ORF">ISX34_10945</name>
</gene>
<evidence type="ECO:0000313" key="2">
    <source>
        <dbReference type="EMBL" id="MBF1970386.1"/>
    </source>
</evidence>
<evidence type="ECO:0000313" key="3">
    <source>
        <dbReference type="Proteomes" id="UP000662438"/>
    </source>
</evidence>
<dbReference type="Gene3D" id="2.10.10.80">
    <property type="match status" value="1"/>
</dbReference>
<dbReference type="AlphaFoldDB" id="A0ABD4JXL2"/>
<reference evidence="2 3" key="1">
    <citation type="submission" date="2020-10" db="EMBL/GenBank/DDBJ databases">
        <title>Genomic surveiliance of eskapee pathogens from blood stream infections in KZN.</title>
        <authorList>
            <person name="Hetsa B.A."/>
            <person name="Amoako D.G."/>
            <person name="Akebe A.L.K."/>
            <person name="Essack S."/>
        </authorList>
    </citation>
    <scope>NUCLEOTIDE SEQUENCE [LARGE SCALE GENOMIC DNA]</scope>
    <source>
        <strain evidence="2 3">E6</strain>
    </source>
</reference>
<accession>A0ABD4JXL2</accession>
<name>A0ABD4JXL2_9ENTR</name>
<dbReference type="InterPro" id="IPR040775">
    <property type="entry name" value="Tail_spike_N"/>
</dbReference>
<sequence>MTTQPTNLPVPSESPRDLKFNAGKIDEFVTSPAHTYTDRFGNQHRTIAGINYTASTAISSLGYITLDSFEDGNNLTQPNQVLRYEATGEYYRWDGELPKSVAPGSTPETSGGIGPGAWLSVGDASLRTDLASGEKASLVGYGSSTVKDALDSVVNKRVLYFSRFGTLQSLQSYITSNNLKNVEIIFDQVVNFGPGSGGLGTIVTLSNMDWLEIRGLVIRDTLLYSGAFDLTRVFDLKNITNLVFEVDASSTLEYVGDDKRGLTPLRLNGCDNFTFIGKTSKCYEGYECVNVKNLYARSVNNDTRYPHMLGTVGTVDIHTVNNGCRRDFFLTNNCGGGDITVDAVDTQQGTPIKMYFYNGNMDNQISNLVVNYKYRSTGRYDSILPARTPPIWLEWGWDSTTTEPLINGIMRNIEINYDVVGGTWGAVIGTRKLIDETVGDTNSRGYVFSNITVKGRIELGGGGTGNNAVFFNFRDADNWKAGDTVNGFACKDLVVVKRNGGNVVLNVSQLMSAVTNYGGVTFDNVSAPAGVTDTTDYSKVKFRDCVFSDFASMGATPDVSKSASGSFMLIKAAEDSRNFKIGTISTYRNVSLWTIDIVANSPWSGVTNAWHGRIQGTLSAGSTPAALTMEGAVQSTYTKGTAATPTVSADINGNVFLNFAGWDSLEANIAVRVSMQYDEFSGGVNKSVRGMLGKQNGGFSLALS</sequence>
<organism evidence="2 3">
    <name type="scientific">Enterobacter hormaechei</name>
    <dbReference type="NCBI Taxonomy" id="158836"/>
    <lineage>
        <taxon>Bacteria</taxon>
        <taxon>Pseudomonadati</taxon>
        <taxon>Pseudomonadota</taxon>
        <taxon>Gammaproteobacteria</taxon>
        <taxon>Enterobacterales</taxon>
        <taxon>Enterobacteriaceae</taxon>
        <taxon>Enterobacter</taxon>
        <taxon>Enterobacter cloacae complex</taxon>
    </lineage>
</organism>
<feature type="domain" description="Tail spike TSP1/Gp66 N-terminal" evidence="1">
    <location>
        <begin position="57"/>
        <end position="123"/>
    </location>
</feature>
<dbReference type="Proteomes" id="UP000662438">
    <property type="component" value="Unassembled WGS sequence"/>
</dbReference>
<proteinExistence type="predicted"/>
<comment type="caution">
    <text evidence="2">The sequence shown here is derived from an EMBL/GenBank/DDBJ whole genome shotgun (WGS) entry which is preliminary data.</text>
</comment>
<dbReference type="EMBL" id="JADIXG010000010">
    <property type="protein sequence ID" value="MBF1970386.1"/>
    <property type="molecule type" value="Genomic_DNA"/>
</dbReference>
<evidence type="ECO:0000259" key="1">
    <source>
        <dbReference type="Pfam" id="PF18668"/>
    </source>
</evidence>
<dbReference type="Pfam" id="PF18668">
    <property type="entry name" value="Tail_spike_N"/>
    <property type="match status" value="1"/>
</dbReference>
<dbReference type="RefSeq" id="WP_193853007.1">
    <property type="nucleotide sequence ID" value="NZ_JAAMTA010000006.1"/>
</dbReference>